<comment type="caution">
    <text evidence="1">The sequence shown here is derived from an EMBL/GenBank/DDBJ whole genome shotgun (WGS) entry which is preliminary data.</text>
</comment>
<evidence type="ECO:0000313" key="1">
    <source>
        <dbReference type="EMBL" id="MET3865983.1"/>
    </source>
</evidence>
<evidence type="ECO:0008006" key="3">
    <source>
        <dbReference type="Google" id="ProtNLM"/>
    </source>
</evidence>
<keyword evidence="2" id="KW-1185">Reference proteome</keyword>
<proteinExistence type="predicted"/>
<reference evidence="1 2" key="1">
    <citation type="submission" date="2024-06" db="EMBL/GenBank/DDBJ databases">
        <title>Genomics of switchgrass bacterial isolates.</title>
        <authorList>
            <person name="Shade A."/>
        </authorList>
    </citation>
    <scope>NUCLEOTIDE SEQUENCE [LARGE SCALE GENOMIC DNA]</scope>
    <source>
        <strain evidence="1 2">PvP084</strain>
    </source>
</reference>
<dbReference type="RefSeq" id="WP_234740868.1">
    <property type="nucleotide sequence ID" value="NZ_CP090579.1"/>
</dbReference>
<sequence>MARLMMRPPSHAVWVDVTVGLTAGLVATLVTNLAQRPLRWTTPERVDRHEKRVRPGASSSLVAAQKLCAAMDVDPTPRRHEISGKAIHLATGMGWGPVYGLLRRYAGLRPFTAALTCGTAMSLILDEYLVPTLGLSAPNHHYPTFTRIRGLAAHLVYGSAVAIVAEGLGRSLERSPAYGARHQQSPVRGAGG</sequence>
<evidence type="ECO:0000313" key="2">
    <source>
        <dbReference type="Proteomes" id="UP001549119"/>
    </source>
</evidence>
<name>A0ABV2NHQ7_9HYPH</name>
<dbReference type="EMBL" id="JBEPNW010000002">
    <property type="protein sequence ID" value="MET3865983.1"/>
    <property type="molecule type" value="Genomic_DNA"/>
</dbReference>
<gene>
    <name evidence="1" type="ORF">ABIC20_003292</name>
</gene>
<protein>
    <recommendedName>
        <fullName evidence="3">DUF1440 domain-containing protein</fullName>
    </recommendedName>
</protein>
<organism evidence="1 2">
    <name type="scientific">Methylobacterium radiotolerans</name>
    <dbReference type="NCBI Taxonomy" id="31998"/>
    <lineage>
        <taxon>Bacteria</taxon>
        <taxon>Pseudomonadati</taxon>
        <taxon>Pseudomonadota</taxon>
        <taxon>Alphaproteobacteria</taxon>
        <taxon>Hyphomicrobiales</taxon>
        <taxon>Methylobacteriaceae</taxon>
        <taxon>Methylobacterium</taxon>
    </lineage>
</organism>
<dbReference type="Proteomes" id="UP001549119">
    <property type="component" value="Unassembled WGS sequence"/>
</dbReference>
<accession>A0ABV2NHQ7</accession>